<dbReference type="Proteomes" id="UP000719500">
    <property type="component" value="Unassembled WGS sequence"/>
</dbReference>
<proteinExistence type="predicted"/>
<dbReference type="Pfam" id="PF13411">
    <property type="entry name" value="MerR_1"/>
    <property type="match status" value="1"/>
</dbReference>
<dbReference type="CDD" id="cd01109">
    <property type="entry name" value="HTH_YyaN"/>
    <property type="match status" value="1"/>
</dbReference>
<name>A0ABS2FSZ6_9FIRM</name>
<dbReference type="Gene3D" id="1.10.1660.10">
    <property type="match status" value="1"/>
</dbReference>
<dbReference type="SUPFAM" id="SSF46955">
    <property type="entry name" value="Putative DNA-binding domain"/>
    <property type="match status" value="1"/>
</dbReference>
<dbReference type="InterPro" id="IPR001024">
    <property type="entry name" value="PLAT/LH2_dom"/>
</dbReference>
<feature type="domain" description="HTH merR-type" evidence="4">
    <location>
        <begin position="2"/>
        <end position="71"/>
    </location>
</feature>
<evidence type="ECO:0000313" key="5">
    <source>
        <dbReference type="EMBL" id="MBM6850433.1"/>
    </source>
</evidence>
<dbReference type="PRINTS" id="PR00040">
    <property type="entry name" value="HTHMERR"/>
</dbReference>
<accession>A0ABS2FSZ6</accession>
<evidence type="ECO:0000256" key="1">
    <source>
        <dbReference type="ARBA" id="ARBA00023125"/>
    </source>
</evidence>
<feature type="coiled-coil region" evidence="2">
    <location>
        <begin position="83"/>
        <end position="110"/>
    </location>
</feature>
<dbReference type="EMBL" id="JACSNX010000002">
    <property type="protein sequence ID" value="MBM6850433.1"/>
    <property type="molecule type" value="Genomic_DNA"/>
</dbReference>
<dbReference type="InterPro" id="IPR009061">
    <property type="entry name" value="DNA-bd_dom_put_sf"/>
</dbReference>
<evidence type="ECO:0000313" key="6">
    <source>
        <dbReference type="Proteomes" id="UP000719500"/>
    </source>
</evidence>
<dbReference type="PROSITE" id="PS50937">
    <property type="entry name" value="HTH_MERR_2"/>
    <property type="match status" value="1"/>
</dbReference>
<sequence length="139" mass="16079">MNYTIKQVSEMTGLSIPTIRYYDKEGLLPDLQRKESGYRIFSDRDLEAIDLIGCFKESGLTIREIRHFMSLVRQRDVTLDERLAIYQTHIARLEEKLAAVQNALEHSRRTLAFYEIAAKTGSEETAKDLYLARYGEENG</sequence>
<dbReference type="InterPro" id="IPR000551">
    <property type="entry name" value="MerR-type_HTH_dom"/>
</dbReference>
<evidence type="ECO:0000259" key="4">
    <source>
        <dbReference type="PROSITE" id="PS50937"/>
    </source>
</evidence>
<gene>
    <name evidence="5" type="ORF">H9X91_03155</name>
</gene>
<protein>
    <submittedName>
        <fullName evidence="5">MerR family transcriptional regulator</fullName>
    </submittedName>
</protein>
<dbReference type="PANTHER" id="PTHR30204">
    <property type="entry name" value="REDOX-CYCLING DRUG-SENSING TRANSCRIPTIONAL ACTIVATOR SOXR"/>
    <property type="match status" value="1"/>
</dbReference>
<evidence type="ECO:0000256" key="2">
    <source>
        <dbReference type="SAM" id="Coils"/>
    </source>
</evidence>
<dbReference type="SMART" id="SM00422">
    <property type="entry name" value="HTH_MERR"/>
    <property type="match status" value="1"/>
</dbReference>
<dbReference type="PANTHER" id="PTHR30204:SF83">
    <property type="entry name" value="TRANSCRIPTIONAL REGULATOR, MERR FAMILY"/>
    <property type="match status" value="1"/>
</dbReference>
<keyword evidence="1" id="KW-0238">DNA-binding</keyword>
<evidence type="ECO:0000259" key="3">
    <source>
        <dbReference type="PROSITE" id="PS50095"/>
    </source>
</evidence>
<feature type="domain" description="PLAT" evidence="3">
    <location>
        <begin position="112"/>
        <end position="139"/>
    </location>
</feature>
<dbReference type="PROSITE" id="PS50095">
    <property type="entry name" value="PLAT"/>
    <property type="match status" value="1"/>
</dbReference>
<reference evidence="5 6" key="1">
    <citation type="journal article" date="2021" name="Sci. Rep.">
        <title>The distribution of antibiotic resistance genes in chicken gut microbiota commensals.</title>
        <authorList>
            <person name="Juricova H."/>
            <person name="Matiasovicova J."/>
            <person name="Kubasova T."/>
            <person name="Cejkova D."/>
            <person name="Rychlik I."/>
        </authorList>
    </citation>
    <scope>NUCLEOTIDE SEQUENCE [LARGE SCALE GENOMIC DNA]</scope>
    <source>
        <strain evidence="5 6">An411</strain>
    </source>
</reference>
<organism evidence="5 6">
    <name type="scientific">Oscillibacter valericigenes</name>
    <dbReference type="NCBI Taxonomy" id="351091"/>
    <lineage>
        <taxon>Bacteria</taxon>
        <taxon>Bacillati</taxon>
        <taxon>Bacillota</taxon>
        <taxon>Clostridia</taxon>
        <taxon>Eubacteriales</taxon>
        <taxon>Oscillospiraceae</taxon>
        <taxon>Oscillibacter</taxon>
    </lineage>
</organism>
<comment type="caution">
    <text evidence="5">The sequence shown here is derived from an EMBL/GenBank/DDBJ whole genome shotgun (WGS) entry which is preliminary data.</text>
</comment>
<keyword evidence="2" id="KW-0175">Coiled coil</keyword>
<dbReference type="InterPro" id="IPR047057">
    <property type="entry name" value="MerR_fam"/>
</dbReference>
<keyword evidence="6" id="KW-1185">Reference proteome</keyword>
<dbReference type="RefSeq" id="WP_204802409.1">
    <property type="nucleotide sequence ID" value="NZ_JACSNX010000002.1"/>
</dbReference>